<keyword evidence="2" id="KW-1185">Reference proteome</keyword>
<sequence>MPVLNDILLLGKSIFLSYALIRRLESAVPTLFQISNDIILYFSSTGVETFGNDNPPESIYCTHASTTWCLTRFSWCRNTQRRGVSAGGWGDGVVDRPEPRVTFAWRVTSIRMVCEMTPGVSPGWLEWLKQSYSTDAFILDGQWRRGEIGALLTQLRLDVVRGMEVCDKYGPCPRTVLMIVLSESNPAAHIPRSFPGSAYTPFPSSSPTSPEASHLVKIQLAAKLFVHAVVQNRQNRYFQFLEPTMSCSKHLSVKILEPWVDDETIYLDPYFRARSRLAWEILYSLLFMRPLQTNERLPTGYPTSDSPVTQPSSSLFSVEEKTTCTTSKLPKREIQRCMQSLSIPTSFLLREVARAILDMTLVDQREVFIRLETHSMAGDMCTCLLDEYPDPFTGPDGLHLKQAAGWIFAHFVLARLQIADDRHPLVCFDITGRPVDVVMRHTVDDTAEPQGHPRSSIPPNRIRFVEGTLAHFLEESAQAMKAFPPTTVYWRPTPGCSSIELPGIDALVRTGTNNLWVVHTTTSPTIGLRCELSYYNHKHPVEIFGGAARNLSTNENSERQYLTQVGVRTVKALRSLRAVMDAVYATAGRCPGGEVEGSTRSGGSGSESTGLPNPPIPRVRFMAVFPYAEDPMPLGFPGWMRENFDKLVPPTDGISRDVETLSFDFDFGSVQAEHVLSLMTREGENQ</sequence>
<reference evidence="1" key="1">
    <citation type="journal article" date="2021" name="Environ. Microbiol.">
        <title>Gene family expansions and transcriptome signatures uncover fungal adaptations to wood decay.</title>
        <authorList>
            <person name="Hage H."/>
            <person name="Miyauchi S."/>
            <person name="Viragh M."/>
            <person name="Drula E."/>
            <person name="Min B."/>
            <person name="Chaduli D."/>
            <person name="Navarro D."/>
            <person name="Favel A."/>
            <person name="Norest M."/>
            <person name="Lesage-Meessen L."/>
            <person name="Balint B."/>
            <person name="Merenyi Z."/>
            <person name="de Eugenio L."/>
            <person name="Morin E."/>
            <person name="Martinez A.T."/>
            <person name="Baldrian P."/>
            <person name="Stursova M."/>
            <person name="Martinez M.J."/>
            <person name="Novotny C."/>
            <person name="Magnuson J.K."/>
            <person name="Spatafora J.W."/>
            <person name="Maurice S."/>
            <person name="Pangilinan J."/>
            <person name="Andreopoulos W."/>
            <person name="LaButti K."/>
            <person name="Hundley H."/>
            <person name="Na H."/>
            <person name="Kuo A."/>
            <person name="Barry K."/>
            <person name="Lipzen A."/>
            <person name="Henrissat B."/>
            <person name="Riley R."/>
            <person name="Ahrendt S."/>
            <person name="Nagy L.G."/>
            <person name="Grigoriev I.V."/>
            <person name="Martin F."/>
            <person name="Rosso M.N."/>
        </authorList>
    </citation>
    <scope>NUCLEOTIDE SEQUENCE</scope>
    <source>
        <strain evidence="1">CBS 384.51</strain>
    </source>
</reference>
<protein>
    <submittedName>
        <fullName evidence="1">Uncharacterized protein</fullName>
    </submittedName>
</protein>
<proteinExistence type="predicted"/>
<name>A0ACB8TXY9_9APHY</name>
<evidence type="ECO:0000313" key="2">
    <source>
        <dbReference type="Proteomes" id="UP001055072"/>
    </source>
</evidence>
<evidence type="ECO:0000313" key="1">
    <source>
        <dbReference type="EMBL" id="KAI0086865.1"/>
    </source>
</evidence>
<gene>
    <name evidence="1" type="ORF">BDY19DRAFT_334985</name>
</gene>
<comment type="caution">
    <text evidence="1">The sequence shown here is derived from an EMBL/GenBank/DDBJ whole genome shotgun (WGS) entry which is preliminary data.</text>
</comment>
<dbReference type="EMBL" id="MU274921">
    <property type="protein sequence ID" value="KAI0086865.1"/>
    <property type="molecule type" value="Genomic_DNA"/>
</dbReference>
<dbReference type="Proteomes" id="UP001055072">
    <property type="component" value="Unassembled WGS sequence"/>
</dbReference>
<accession>A0ACB8TXY9</accession>
<organism evidence="1 2">
    <name type="scientific">Irpex rosettiformis</name>
    <dbReference type="NCBI Taxonomy" id="378272"/>
    <lineage>
        <taxon>Eukaryota</taxon>
        <taxon>Fungi</taxon>
        <taxon>Dikarya</taxon>
        <taxon>Basidiomycota</taxon>
        <taxon>Agaricomycotina</taxon>
        <taxon>Agaricomycetes</taxon>
        <taxon>Polyporales</taxon>
        <taxon>Irpicaceae</taxon>
        <taxon>Irpex</taxon>
    </lineage>
</organism>